<sequence length="110" mass="12197">MYYYCTGSSESPCICTLKPLLRHCATNFPLSTDQFPRTISRQQSPCLSNDTLEMTLAGQTLNPCSQKPGQNVDVEVLAQWLILTGGVYQPCQHLLLDGGSFPWPLLYAVN</sequence>
<reference evidence="1" key="1">
    <citation type="submission" date="2010-03" db="EMBL/GenBank/DDBJ databases">
        <title>Annotation of Blastomyces dermatitidis strain ATCC 18188.</title>
        <authorList>
            <consortium name="The Broad Institute Genome Sequencing Platform"/>
            <consortium name="Broad Institute Genome Sequencing Center for Infectious Disease."/>
            <person name="Cuomo C."/>
            <person name="Klein B."/>
            <person name="Sullivan T."/>
            <person name="Heitman J."/>
            <person name="Young S."/>
            <person name="Zeng Q."/>
            <person name="Gargeya S."/>
            <person name="Alvarado L."/>
            <person name="Berlin A.M."/>
            <person name="Chapman S.B."/>
            <person name="Chen Z."/>
            <person name="Freedman E."/>
            <person name="Gellesch M."/>
            <person name="Goldberg J."/>
            <person name="Griggs A."/>
            <person name="Gujja S."/>
            <person name="Heilman E."/>
            <person name="Heiman D."/>
            <person name="Howarth C."/>
            <person name="Mehta T."/>
            <person name="Neiman D."/>
            <person name="Pearson M."/>
            <person name="Roberts A."/>
            <person name="Saif S."/>
            <person name="Shea T."/>
            <person name="Shenoy N."/>
            <person name="Sisk P."/>
            <person name="Stolte C."/>
            <person name="Sykes S."/>
            <person name="White J."/>
            <person name="Yandava C."/>
            <person name="Haas B."/>
            <person name="Nusbaum C."/>
            <person name="Birren B."/>
        </authorList>
    </citation>
    <scope>NUCLEOTIDE SEQUENCE</scope>
    <source>
        <strain evidence="1">ATCC 18188</strain>
    </source>
</reference>
<dbReference type="AlphaFoldDB" id="A0A0J9EL17"/>
<dbReference type="EMBL" id="GG749415">
    <property type="protein sequence ID" value="KMW67033.1"/>
    <property type="molecule type" value="Genomic_DNA"/>
</dbReference>
<dbReference type="Proteomes" id="UP000007802">
    <property type="component" value="Unassembled WGS sequence"/>
</dbReference>
<name>A0A0J9EL17_AJEDA</name>
<accession>A0A0J9EL17</accession>
<proteinExistence type="predicted"/>
<gene>
    <name evidence="1" type="ORF">BDDG_11873</name>
</gene>
<protein>
    <submittedName>
        <fullName evidence="1">Uncharacterized protein</fullName>
    </submittedName>
</protein>
<organism evidence="1">
    <name type="scientific">Ajellomyces dermatitidis (strain ATCC 18188 / CBS 674.68)</name>
    <name type="common">Blastomyces dermatitidis</name>
    <dbReference type="NCBI Taxonomy" id="653446"/>
    <lineage>
        <taxon>Eukaryota</taxon>
        <taxon>Fungi</taxon>
        <taxon>Dikarya</taxon>
        <taxon>Ascomycota</taxon>
        <taxon>Pezizomycotina</taxon>
        <taxon>Eurotiomycetes</taxon>
        <taxon>Eurotiomycetidae</taxon>
        <taxon>Onygenales</taxon>
        <taxon>Ajellomycetaceae</taxon>
        <taxon>Blastomyces</taxon>
    </lineage>
</organism>
<evidence type="ECO:0000313" key="1">
    <source>
        <dbReference type="EMBL" id="KMW67033.1"/>
    </source>
</evidence>